<evidence type="ECO:0000256" key="3">
    <source>
        <dbReference type="SAM" id="SignalP"/>
    </source>
</evidence>
<evidence type="ECO:0000256" key="1">
    <source>
        <dbReference type="SAM" id="MobiDB-lite"/>
    </source>
</evidence>
<protein>
    <submittedName>
        <fullName evidence="5">Uncharacterized protein DUF4397</fullName>
    </submittedName>
</protein>
<keyword evidence="2" id="KW-1133">Transmembrane helix</keyword>
<sequence length="304" mass="30337">MKRLLAGLAVLAAAAAPAAVSNAQDAADVTLLHGIPGATVDVAVDGEVVIPGFEPGDTQDLSAFAGQTLANLEVRAAGTEDVVIGPVEEFAVPASGSWTVVAHLDADGAPTVSPFENNAAPTADGEGRLTVRHTAAAPAVDLVVGDARPIEGAENGASADLDLPAGEIAGAQLAPAGGDPIVDVPTVNLTAGTNLIVYAVGSLEDETFTFYTQEYEVGTEAAEDGGTTDAPAAEDGDDDSDGDDAAAEGSDDSDGTPAPTAVNTGSPLADSGMMWAYALAAAAMVFVAGSFVVRHRTADVRNER</sequence>
<dbReference type="EMBL" id="SOAU01000001">
    <property type="protein sequence ID" value="TDT15731.1"/>
    <property type="molecule type" value="Genomic_DNA"/>
</dbReference>
<keyword evidence="3" id="KW-0732">Signal</keyword>
<comment type="caution">
    <text evidence="5">The sequence shown here is derived from an EMBL/GenBank/DDBJ whole genome shotgun (WGS) entry which is preliminary data.</text>
</comment>
<evidence type="ECO:0000313" key="5">
    <source>
        <dbReference type="EMBL" id="TDT15731.1"/>
    </source>
</evidence>
<accession>A0A4R7HXD8</accession>
<feature type="transmembrane region" description="Helical" evidence="2">
    <location>
        <begin position="274"/>
        <end position="293"/>
    </location>
</feature>
<keyword evidence="6" id="KW-1185">Reference proteome</keyword>
<evidence type="ECO:0000256" key="2">
    <source>
        <dbReference type="SAM" id="Phobius"/>
    </source>
</evidence>
<organism evidence="5 6">
    <name type="scientific">Ilumatobacter fluminis</name>
    <dbReference type="NCBI Taxonomy" id="467091"/>
    <lineage>
        <taxon>Bacteria</taxon>
        <taxon>Bacillati</taxon>
        <taxon>Actinomycetota</taxon>
        <taxon>Acidimicrobiia</taxon>
        <taxon>Acidimicrobiales</taxon>
        <taxon>Ilumatobacteraceae</taxon>
        <taxon>Ilumatobacter</taxon>
    </lineage>
</organism>
<dbReference type="InterPro" id="IPR025510">
    <property type="entry name" value="DUF4397"/>
</dbReference>
<keyword evidence="2" id="KW-0472">Membrane</keyword>
<dbReference type="RefSeq" id="WP_133868162.1">
    <property type="nucleotide sequence ID" value="NZ_SOAU01000001.1"/>
</dbReference>
<gene>
    <name evidence="5" type="ORF">BDK89_1309</name>
</gene>
<reference evidence="5 6" key="1">
    <citation type="submission" date="2019-03" db="EMBL/GenBank/DDBJ databases">
        <title>Sequencing the genomes of 1000 actinobacteria strains.</title>
        <authorList>
            <person name="Klenk H.-P."/>
        </authorList>
    </citation>
    <scope>NUCLEOTIDE SEQUENCE [LARGE SCALE GENOMIC DNA]</scope>
    <source>
        <strain evidence="5 6">DSM 18936</strain>
    </source>
</reference>
<evidence type="ECO:0000259" key="4">
    <source>
        <dbReference type="Pfam" id="PF14344"/>
    </source>
</evidence>
<name>A0A4R7HXD8_9ACTN</name>
<evidence type="ECO:0000313" key="6">
    <source>
        <dbReference type="Proteomes" id="UP000294558"/>
    </source>
</evidence>
<dbReference type="AlphaFoldDB" id="A0A4R7HXD8"/>
<feature type="compositionally biased region" description="Acidic residues" evidence="1">
    <location>
        <begin position="232"/>
        <end position="254"/>
    </location>
</feature>
<feature type="domain" description="DUF4397" evidence="4">
    <location>
        <begin position="27"/>
        <end position="142"/>
    </location>
</feature>
<feature type="chain" id="PRO_5021033102" evidence="3">
    <location>
        <begin position="24"/>
        <end position="304"/>
    </location>
</feature>
<dbReference type="Pfam" id="PF14344">
    <property type="entry name" value="DUF4397"/>
    <property type="match status" value="1"/>
</dbReference>
<proteinExistence type="predicted"/>
<feature type="region of interest" description="Disordered" evidence="1">
    <location>
        <begin position="219"/>
        <end position="265"/>
    </location>
</feature>
<dbReference type="OrthoDB" id="5800709at2"/>
<keyword evidence="2" id="KW-0812">Transmembrane</keyword>
<feature type="signal peptide" evidence="3">
    <location>
        <begin position="1"/>
        <end position="23"/>
    </location>
</feature>
<dbReference type="Proteomes" id="UP000294558">
    <property type="component" value="Unassembled WGS sequence"/>
</dbReference>